<comment type="subcellular location">
    <subcellularLocation>
        <location evidence="1">Membrane</location>
        <topology evidence="1">Multi-pass membrane protein</topology>
    </subcellularLocation>
</comment>
<evidence type="ECO:0000256" key="5">
    <source>
        <dbReference type="ARBA" id="ARBA00023136"/>
    </source>
</evidence>
<proteinExistence type="inferred from homology"/>
<dbReference type="Proteomes" id="UP000054498">
    <property type="component" value="Unassembled WGS sequence"/>
</dbReference>
<evidence type="ECO:0000259" key="8">
    <source>
        <dbReference type="Pfam" id="PF12832"/>
    </source>
</evidence>
<dbReference type="AlphaFoldDB" id="A0A0D2LSN3"/>
<keyword evidence="3 7" id="KW-0812">Transmembrane</keyword>
<evidence type="ECO:0000256" key="4">
    <source>
        <dbReference type="ARBA" id="ARBA00022989"/>
    </source>
</evidence>
<dbReference type="Pfam" id="PF12832">
    <property type="entry name" value="MFS_1_like"/>
    <property type="match status" value="1"/>
</dbReference>
<feature type="transmembrane region" description="Helical" evidence="7">
    <location>
        <begin position="30"/>
        <end position="49"/>
    </location>
</feature>
<evidence type="ECO:0000256" key="6">
    <source>
        <dbReference type="SAM" id="MobiDB-lite"/>
    </source>
</evidence>
<accession>A0A0D2LSN3</accession>
<dbReference type="GO" id="GO:0016020">
    <property type="term" value="C:membrane"/>
    <property type="evidence" value="ECO:0007669"/>
    <property type="project" value="UniProtKB-SubCell"/>
</dbReference>
<gene>
    <name evidence="9" type="ORF">MNEG_15168</name>
</gene>
<feature type="domain" description="Major facilitator superfamily associated" evidence="8">
    <location>
        <begin position="1"/>
        <end position="129"/>
    </location>
</feature>
<dbReference type="SUPFAM" id="SSF103473">
    <property type="entry name" value="MFS general substrate transporter"/>
    <property type="match status" value="1"/>
</dbReference>
<reference evidence="9 10" key="1">
    <citation type="journal article" date="2013" name="BMC Genomics">
        <title>Reconstruction of the lipid metabolism for the microalga Monoraphidium neglectum from its genome sequence reveals characteristics suitable for biofuel production.</title>
        <authorList>
            <person name="Bogen C."/>
            <person name="Al-Dilaimi A."/>
            <person name="Albersmeier A."/>
            <person name="Wichmann J."/>
            <person name="Grundmann M."/>
            <person name="Rupp O."/>
            <person name="Lauersen K.J."/>
            <person name="Blifernez-Klassen O."/>
            <person name="Kalinowski J."/>
            <person name="Goesmann A."/>
            <person name="Mussgnug J.H."/>
            <person name="Kruse O."/>
        </authorList>
    </citation>
    <scope>NUCLEOTIDE SEQUENCE [LARGE SCALE GENOMIC DNA]</scope>
    <source>
        <strain evidence="9 10">SAG 48.87</strain>
    </source>
</reference>
<dbReference type="GeneID" id="25732802"/>
<dbReference type="OrthoDB" id="515887at2759"/>
<name>A0A0D2LSN3_9CHLO</name>
<organism evidence="9 10">
    <name type="scientific">Monoraphidium neglectum</name>
    <dbReference type="NCBI Taxonomy" id="145388"/>
    <lineage>
        <taxon>Eukaryota</taxon>
        <taxon>Viridiplantae</taxon>
        <taxon>Chlorophyta</taxon>
        <taxon>core chlorophytes</taxon>
        <taxon>Chlorophyceae</taxon>
        <taxon>CS clade</taxon>
        <taxon>Sphaeropleales</taxon>
        <taxon>Selenastraceae</taxon>
        <taxon>Monoraphidium</taxon>
    </lineage>
</organism>
<dbReference type="InterPro" id="IPR024989">
    <property type="entry name" value="MFS_assoc_dom"/>
</dbReference>
<dbReference type="EMBL" id="KK105306">
    <property type="protein sequence ID" value="KIY92796.1"/>
    <property type="molecule type" value="Genomic_DNA"/>
</dbReference>
<keyword evidence="10" id="KW-1185">Reference proteome</keyword>
<keyword evidence="5 7" id="KW-0472">Membrane</keyword>
<sequence>MGLTLTVTCAAEIPAFHLQGAVLRRVRVEALLHFVIATYALRLALYAALPAAGSAWAVLPIELLHGVTFGCGWGGGTVQCKRLAQRLGVSGVEATMQGIFQGLYFGVGQGLGALGGGLLMHRFGGQAMFAQASAITLAAWALCAAAAAAARAYEAADGPESAPGRAGIAERLGRLLGYRQRQPGVAPGALGKAAAGRLGYSQLKSKDSGPDLSLQRPDGWEPV</sequence>
<evidence type="ECO:0000256" key="3">
    <source>
        <dbReference type="ARBA" id="ARBA00022692"/>
    </source>
</evidence>
<feature type="region of interest" description="Disordered" evidence="6">
    <location>
        <begin position="202"/>
        <end position="223"/>
    </location>
</feature>
<evidence type="ECO:0000313" key="10">
    <source>
        <dbReference type="Proteomes" id="UP000054498"/>
    </source>
</evidence>
<dbReference type="Gene3D" id="1.20.1250.20">
    <property type="entry name" value="MFS general substrate transporter like domains"/>
    <property type="match status" value="1"/>
</dbReference>
<evidence type="ECO:0000256" key="2">
    <source>
        <dbReference type="ARBA" id="ARBA00005241"/>
    </source>
</evidence>
<dbReference type="InterPro" id="IPR036259">
    <property type="entry name" value="MFS_trans_sf"/>
</dbReference>
<dbReference type="PANTHER" id="PTHR16172:SF41">
    <property type="entry name" value="MAJOR FACILITATOR SUPERFAMILY DOMAIN-CONTAINING PROTEIN 6-LIKE"/>
    <property type="match status" value="1"/>
</dbReference>
<feature type="transmembrane region" description="Helical" evidence="7">
    <location>
        <begin position="99"/>
        <end position="120"/>
    </location>
</feature>
<dbReference type="PANTHER" id="PTHR16172">
    <property type="entry name" value="MAJOR FACILITATOR SUPERFAMILY DOMAIN-CONTAINING PROTEIN 6-LIKE"/>
    <property type="match status" value="1"/>
</dbReference>
<keyword evidence="4 7" id="KW-1133">Transmembrane helix</keyword>
<evidence type="ECO:0000313" key="9">
    <source>
        <dbReference type="EMBL" id="KIY92796.1"/>
    </source>
</evidence>
<evidence type="ECO:0000256" key="1">
    <source>
        <dbReference type="ARBA" id="ARBA00004141"/>
    </source>
</evidence>
<protein>
    <recommendedName>
        <fullName evidence="8">Major facilitator superfamily associated domain-containing protein</fullName>
    </recommendedName>
</protein>
<dbReference type="RefSeq" id="XP_013891816.1">
    <property type="nucleotide sequence ID" value="XM_014036362.1"/>
</dbReference>
<comment type="similarity">
    <text evidence="2">Belongs to the major facilitator superfamily. MFSD6 family.</text>
</comment>
<dbReference type="KEGG" id="mng:MNEG_15168"/>
<evidence type="ECO:0000256" key="7">
    <source>
        <dbReference type="SAM" id="Phobius"/>
    </source>
</evidence>
<dbReference type="InterPro" id="IPR051717">
    <property type="entry name" value="MFS_MFSD6"/>
</dbReference>